<feature type="region of interest" description="Disordered" evidence="1">
    <location>
        <begin position="607"/>
        <end position="639"/>
    </location>
</feature>
<gene>
    <name evidence="2" type="ORF">HCN44_009700</name>
</gene>
<accession>A0A834Y7W9</accession>
<feature type="compositionally biased region" description="Acidic residues" evidence="1">
    <location>
        <begin position="612"/>
        <end position="637"/>
    </location>
</feature>
<comment type="caution">
    <text evidence="2">The sequence shown here is derived from an EMBL/GenBank/DDBJ whole genome shotgun (WGS) entry which is preliminary data.</text>
</comment>
<evidence type="ECO:0000313" key="3">
    <source>
        <dbReference type="Proteomes" id="UP000639338"/>
    </source>
</evidence>
<proteinExistence type="predicted"/>
<name>A0A834Y7W9_APHGI</name>
<dbReference type="Pfam" id="PF15376">
    <property type="entry name" value="DUF4603"/>
    <property type="match status" value="1"/>
</dbReference>
<feature type="compositionally biased region" description="Basic and acidic residues" evidence="1">
    <location>
        <begin position="474"/>
        <end position="483"/>
    </location>
</feature>
<dbReference type="PANTHER" id="PTHR17611">
    <property type="entry name" value="DNA SEGMENT, CHR 5, ERATO DOI 579, EXPRESSED"/>
    <property type="match status" value="1"/>
</dbReference>
<sequence>MRNPGLRIVGISSTPGGGGVFGNRAEEELRLWLETRLDALGIDPVAYSRFVLSLLRRPDSALSSGAEEFDNKYRTQGRRYNRQFTRTNIHPQGDREQKRAVVQCLTNAADQKFGIETLVDELCAKLRDLEGGDIDDNTTVDCHKIEAKKNNNFESLTPRDRALRYYAAFPALQPSTPKKITQIKDNKYNSINNLNNNKYRNNNGLNGKKFNKNINDKHNNNSNNNINKIKNNKINHKERQLKKTKMSIQSIDTRKLKDKETFGFAKSLEREREKELDDLRLAQLQAKFDESLEALWDSGPGNSNDKSSIWAAPSLSIPSGPHWPISTNEMSLILPITNITSSTIINATPKNEYIIDDLTIKNWNIDLIDIDKYNDDDDNNTNDNDNDNADVDDKKINYNFNWSNNIDDTTPPWCWKNISNNIINIKNSPNKNSCFIPIPPSNNKSSFDIINKKIKTNDVVKTVDMTIDNNQAIKDKKQDKKDGNDDEEEEDLLTSTKTHFRPIKNDGKWADGTTFPVNNNFERVAYRRSNSNNLFYLPGGESPYMEYKDNKISSATNGNSFTLKFRVRQCDKSIQTDPIRSSSKLRILTNDNNHHFYYPSIKNILKNHVGNDDDDDDDEDDYNDEDDDDVEEDEEDAAAVKKKTSFLIEPFRQTQPSFSIVSDRKRRHSSSFKGRPFVALRPSTR</sequence>
<dbReference type="Proteomes" id="UP000639338">
    <property type="component" value="Unassembled WGS sequence"/>
</dbReference>
<dbReference type="InterPro" id="IPR027871">
    <property type="entry name" value="DUF4603"/>
</dbReference>
<keyword evidence="3" id="KW-1185">Reference proteome</keyword>
<organism evidence="2 3">
    <name type="scientific">Aphidius gifuensis</name>
    <name type="common">Parasitoid wasp</name>
    <dbReference type="NCBI Taxonomy" id="684658"/>
    <lineage>
        <taxon>Eukaryota</taxon>
        <taxon>Metazoa</taxon>
        <taxon>Ecdysozoa</taxon>
        <taxon>Arthropoda</taxon>
        <taxon>Hexapoda</taxon>
        <taxon>Insecta</taxon>
        <taxon>Pterygota</taxon>
        <taxon>Neoptera</taxon>
        <taxon>Endopterygota</taxon>
        <taxon>Hymenoptera</taxon>
        <taxon>Apocrita</taxon>
        <taxon>Ichneumonoidea</taxon>
        <taxon>Braconidae</taxon>
        <taxon>Aphidiinae</taxon>
        <taxon>Aphidius</taxon>
    </lineage>
</organism>
<dbReference type="PANTHER" id="PTHR17611:SF3">
    <property type="entry name" value="DNA SEGMENT, CHR 5, ERATO DOI 579, EXPRESSED"/>
    <property type="match status" value="1"/>
</dbReference>
<reference evidence="2 3" key="1">
    <citation type="submission" date="2020-08" db="EMBL/GenBank/DDBJ databases">
        <title>Aphidius gifuensis genome sequencing and assembly.</title>
        <authorList>
            <person name="Du Z."/>
        </authorList>
    </citation>
    <scope>NUCLEOTIDE SEQUENCE [LARGE SCALE GENOMIC DNA]</scope>
    <source>
        <strain evidence="2">YNYX2018</strain>
        <tissue evidence="2">Adults</tissue>
    </source>
</reference>
<feature type="region of interest" description="Disordered" evidence="1">
    <location>
        <begin position="474"/>
        <end position="494"/>
    </location>
</feature>
<evidence type="ECO:0000256" key="1">
    <source>
        <dbReference type="SAM" id="MobiDB-lite"/>
    </source>
</evidence>
<evidence type="ECO:0000313" key="2">
    <source>
        <dbReference type="EMBL" id="KAF7998302.1"/>
    </source>
</evidence>
<dbReference type="AlphaFoldDB" id="A0A834Y7W9"/>
<feature type="region of interest" description="Disordered" evidence="1">
    <location>
        <begin position="657"/>
        <end position="685"/>
    </location>
</feature>
<dbReference type="EMBL" id="JACMRX010000001">
    <property type="protein sequence ID" value="KAF7998302.1"/>
    <property type="molecule type" value="Genomic_DNA"/>
</dbReference>
<dbReference type="OrthoDB" id="3247158at2759"/>
<protein>
    <submittedName>
        <fullName evidence="2">Uncharacterized protein</fullName>
    </submittedName>
</protein>